<dbReference type="PANTHER" id="PTHR15238">
    <property type="entry name" value="54S RIBOSOMAL PROTEIN L39, MITOCHONDRIAL"/>
    <property type="match status" value="1"/>
</dbReference>
<dbReference type="GO" id="GO:0015934">
    <property type="term" value="C:large ribosomal subunit"/>
    <property type="evidence" value="ECO:0000318"/>
    <property type="project" value="GO_Central"/>
</dbReference>
<evidence type="ECO:0000256" key="4">
    <source>
        <dbReference type="ARBA" id="ARBA00035429"/>
    </source>
</evidence>
<dbReference type="PANTHER" id="PTHR15238:SF1">
    <property type="entry name" value="LARGE RIBOSOMAL SUBUNIT PROTEIN BL33M"/>
    <property type="match status" value="1"/>
</dbReference>
<gene>
    <name evidence="6" type="ORF">EUGRSUZ_F01166</name>
</gene>
<dbReference type="Pfam" id="PF00471">
    <property type="entry name" value="Ribosomal_L33"/>
    <property type="match status" value="1"/>
</dbReference>
<accession>A0A059BNX9</accession>
<feature type="compositionally biased region" description="Basic residues" evidence="5">
    <location>
        <begin position="90"/>
        <end position="105"/>
    </location>
</feature>
<dbReference type="NCBIfam" id="TIGR01023">
    <property type="entry name" value="rpmG_bact"/>
    <property type="match status" value="1"/>
</dbReference>
<dbReference type="SUPFAM" id="SSF57829">
    <property type="entry name" value="Zn-binding ribosomal proteins"/>
    <property type="match status" value="1"/>
</dbReference>
<dbReference type="AlphaFoldDB" id="A0A059BNX9"/>
<dbReference type="EMBL" id="KK198758">
    <property type="protein sequence ID" value="KCW67400.1"/>
    <property type="molecule type" value="Genomic_DNA"/>
</dbReference>
<dbReference type="Gene3D" id="2.20.28.120">
    <property type="entry name" value="Ribosomal protein L33"/>
    <property type="match status" value="1"/>
</dbReference>
<dbReference type="InterPro" id="IPR038584">
    <property type="entry name" value="Ribosomal_bL33_sf"/>
</dbReference>
<reference evidence="6" key="1">
    <citation type="submission" date="2013-07" db="EMBL/GenBank/DDBJ databases">
        <title>The genome of Eucalyptus grandis.</title>
        <authorList>
            <person name="Schmutz J."/>
            <person name="Hayes R."/>
            <person name="Myburg A."/>
            <person name="Tuskan G."/>
            <person name="Grattapaglia D."/>
            <person name="Rokhsar D.S."/>
        </authorList>
    </citation>
    <scope>NUCLEOTIDE SEQUENCE</scope>
    <source>
        <tissue evidence="6">Leaf extractions</tissue>
    </source>
</reference>
<comment type="similarity">
    <text evidence="1">Belongs to the bacterial ribosomal protein bL33 family.</text>
</comment>
<sequence length="149" mass="16621">MAASLCRLYFPSSVASRISGNRPLLAPSPKSLCFSRNLLPSTFSPGCISLSARDAKKPPCHSLVCMSYRYAPDSTLRKKKARKRGGDPGKKRKARRKSKRSKKSVKVINLLSTAGTGFSYAKTRSVQSKDKLKCRKYDPVLRQHVLFQE</sequence>
<evidence type="ECO:0000313" key="6">
    <source>
        <dbReference type="EMBL" id="KCW67400.1"/>
    </source>
</evidence>
<name>A0A059BNX9_EUCGR</name>
<evidence type="ECO:0000256" key="2">
    <source>
        <dbReference type="ARBA" id="ARBA00022980"/>
    </source>
</evidence>
<organism evidence="6">
    <name type="scientific">Eucalyptus grandis</name>
    <name type="common">Flooded gum</name>
    <dbReference type="NCBI Taxonomy" id="71139"/>
    <lineage>
        <taxon>Eukaryota</taxon>
        <taxon>Viridiplantae</taxon>
        <taxon>Streptophyta</taxon>
        <taxon>Embryophyta</taxon>
        <taxon>Tracheophyta</taxon>
        <taxon>Spermatophyta</taxon>
        <taxon>Magnoliopsida</taxon>
        <taxon>eudicotyledons</taxon>
        <taxon>Gunneridae</taxon>
        <taxon>Pentapetalae</taxon>
        <taxon>rosids</taxon>
        <taxon>malvids</taxon>
        <taxon>Myrtales</taxon>
        <taxon>Myrtaceae</taxon>
        <taxon>Myrtoideae</taxon>
        <taxon>Eucalypteae</taxon>
        <taxon>Eucalyptus</taxon>
    </lineage>
</organism>
<protein>
    <recommendedName>
        <fullName evidence="4">50S ribosomal protein L33, chloroplastic</fullName>
    </recommendedName>
</protein>
<keyword evidence="3" id="KW-0687">Ribonucleoprotein</keyword>
<dbReference type="InterPro" id="IPR001705">
    <property type="entry name" value="Ribosomal_bL33"/>
</dbReference>
<dbReference type="eggNOG" id="KOG3505">
    <property type="taxonomic scope" value="Eukaryota"/>
</dbReference>
<evidence type="ECO:0000256" key="1">
    <source>
        <dbReference type="ARBA" id="ARBA00007596"/>
    </source>
</evidence>
<dbReference type="GO" id="GO:0005737">
    <property type="term" value="C:cytoplasm"/>
    <property type="evidence" value="ECO:0007669"/>
    <property type="project" value="UniProtKB-ARBA"/>
</dbReference>
<dbReference type="Gramene" id="KCW67400">
    <property type="protein sequence ID" value="KCW67400"/>
    <property type="gene ID" value="EUGRSUZ_F01166"/>
</dbReference>
<proteinExistence type="inferred from homology"/>
<dbReference type="GO" id="GO:0003735">
    <property type="term" value="F:structural constituent of ribosome"/>
    <property type="evidence" value="ECO:0000318"/>
    <property type="project" value="GO_Central"/>
</dbReference>
<evidence type="ECO:0000256" key="5">
    <source>
        <dbReference type="SAM" id="MobiDB-lite"/>
    </source>
</evidence>
<dbReference type="InterPro" id="IPR011332">
    <property type="entry name" value="Ribosomal_zn-bd"/>
</dbReference>
<keyword evidence="2" id="KW-0689">Ribosomal protein</keyword>
<dbReference type="InParanoid" id="A0A059BNX9"/>
<dbReference type="GO" id="GO:0006412">
    <property type="term" value="P:translation"/>
    <property type="evidence" value="ECO:0007669"/>
    <property type="project" value="InterPro"/>
</dbReference>
<evidence type="ECO:0000256" key="3">
    <source>
        <dbReference type="ARBA" id="ARBA00023274"/>
    </source>
</evidence>
<feature type="region of interest" description="Disordered" evidence="5">
    <location>
        <begin position="75"/>
        <end position="106"/>
    </location>
</feature>